<dbReference type="Pfam" id="PF00078">
    <property type="entry name" value="RVT_1"/>
    <property type="match status" value="1"/>
</dbReference>
<dbReference type="InterPro" id="IPR000477">
    <property type="entry name" value="RT_dom"/>
</dbReference>
<keyword evidence="8" id="KW-1185">Reference proteome</keyword>
<dbReference type="CDD" id="cd00303">
    <property type="entry name" value="retropepsin_like"/>
    <property type="match status" value="1"/>
</dbReference>
<evidence type="ECO:0000259" key="6">
    <source>
        <dbReference type="PROSITE" id="PS50878"/>
    </source>
</evidence>
<dbReference type="OrthoDB" id="2424837at2759"/>
<dbReference type="GO" id="GO:0016779">
    <property type="term" value="F:nucleotidyltransferase activity"/>
    <property type="evidence" value="ECO:0007669"/>
    <property type="project" value="UniProtKB-KW"/>
</dbReference>
<name>A0A9P3LX50_9FUNG</name>
<evidence type="ECO:0000256" key="3">
    <source>
        <dbReference type="ARBA" id="ARBA00022722"/>
    </source>
</evidence>
<dbReference type="Gene3D" id="3.30.70.270">
    <property type="match status" value="2"/>
</dbReference>
<dbReference type="PANTHER" id="PTHR37984:SF5">
    <property type="entry name" value="PROTEIN NYNRIN-LIKE"/>
    <property type="match status" value="1"/>
</dbReference>
<dbReference type="InterPro" id="IPR043502">
    <property type="entry name" value="DNA/RNA_pol_sf"/>
</dbReference>
<protein>
    <recommendedName>
        <fullName evidence="6">Reverse transcriptase domain-containing protein</fullName>
    </recommendedName>
</protein>
<dbReference type="CDD" id="cd01647">
    <property type="entry name" value="RT_LTR"/>
    <property type="match status" value="1"/>
</dbReference>
<dbReference type="Proteomes" id="UP000827284">
    <property type="component" value="Unassembled WGS sequence"/>
</dbReference>
<dbReference type="AlphaFoldDB" id="A0A9P3LX50"/>
<gene>
    <name evidence="7" type="ORF">EMPS_06334</name>
</gene>
<reference evidence="7" key="1">
    <citation type="submission" date="2021-11" db="EMBL/GenBank/DDBJ databases">
        <authorList>
            <person name="Herlambang A."/>
            <person name="Guo Y."/>
            <person name="Takashima Y."/>
            <person name="Nishizawa T."/>
        </authorList>
    </citation>
    <scope>NUCLEOTIDE SEQUENCE</scope>
    <source>
        <strain evidence="7">E1425</strain>
    </source>
</reference>
<dbReference type="SUPFAM" id="SSF50630">
    <property type="entry name" value="Acid proteases"/>
    <property type="match status" value="1"/>
</dbReference>
<keyword evidence="4" id="KW-0255">Endonuclease</keyword>
<feature type="domain" description="Reverse transcriptase" evidence="6">
    <location>
        <begin position="518"/>
        <end position="700"/>
    </location>
</feature>
<organism evidence="7 8">
    <name type="scientific">Entomortierella parvispora</name>
    <dbReference type="NCBI Taxonomy" id="205924"/>
    <lineage>
        <taxon>Eukaryota</taxon>
        <taxon>Fungi</taxon>
        <taxon>Fungi incertae sedis</taxon>
        <taxon>Mucoromycota</taxon>
        <taxon>Mortierellomycotina</taxon>
        <taxon>Mortierellomycetes</taxon>
        <taxon>Mortierellales</taxon>
        <taxon>Mortierellaceae</taxon>
        <taxon>Entomortierella</taxon>
    </lineage>
</organism>
<dbReference type="InterPro" id="IPR021109">
    <property type="entry name" value="Peptidase_aspartic_dom_sf"/>
</dbReference>
<sequence length="750" mass="83813">MLAHIGMAMPETGTLDFLMDSIPHAYGPDDCSEWKTVIDEARRRRVLKEGEDAKKNKKPVTNGSSANSNESNTHSNHQGAPASGYSYQAPYRGYRGGRSGYRGGNYNTNRGSYRGAPYHRHEGECEEYVDEAEAGSDDVINNNTVAITKEVTSLKDKSLLEETHPEVAKESAEDERGVVVATAEEEQSEEECEEVIAIEETHTEQGKTKVEASSEEIKMEQKPETATKKKKKRKARKRMPANGGVRVITREDIVKTMIAVLEERERRSASGDSEGSSKEAEEAEEAEVKFAAATMVEEIAADPDVEDAQATEHEGYTIEHDVVTSSNLLPFESPGCILHFNASKKAGEKDNRIFVPIIIRQERHYALIDTGATHSFISKTVVDQYRIPTSPQKGLIHLADRSTIPRYGFNLMGLPDPEMATEKETPPKEDDKPTLIPLQTPLVEETSEFIKEKQEFMRKIKDALKKNAQISPQSHCPIPEMKVFLAVPEGVELYRRPRVFAASQVPILDAAVEAWIKDDVIMLAPAGNRYNNTLTLAAKKDLEGNKTLYRVCLDPRPLNAYLPDDNFPVPLISDIMNFAGGNEVFTTIDLRQAYHRLPIHAADRNLTAFMHGGVQYMFKKAPFGLKPLSSLFQRGMSRILGDLKFVRNFIDDILIASKNKAEHAEHVRIVIERLTEANLIINGDKCRFYSTQVALLGFIIDVNGKRVDPNKLANIDEWKAPTTGKQVMSYMGTFNFFREFVPLINTVAAP</sequence>
<feature type="compositionally biased region" description="Basic and acidic residues" evidence="5">
    <location>
        <begin position="264"/>
        <end position="280"/>
    </location>
</feature>
<dbReference type="Gene3D" id="2.40.70.10">
    <property type="entry name" value="Acid Proteases"/>
    <property type="match status" value="1"/>
</dbReference>
<dbReference type="EMBL" id="BQFW01000008">
    <property type="protein sequence ID" value="GJJ73976.1"/>
    <property type="molecule type" value="Genomic_DNA"/>
</dbReference>
<evidence type="ECO:0000313" key="7">
    <source>
        <dbReference type="EMBL" id="GJJ73976.1"/>
    </source>
</evidence>
<dbReference type="InterPro" id="IPR050951">
    <property type="entry name" value="Retrovirus_Pol_polyprotein"/>
</dbReference>
<dbReference type="SUPFAM" id="SSF56672">
    <property type="entry name" value="DNA/RNA polymerases"/>
    <property type="match status" value="1"/>
</dbReference>
<keyword evidence="1" id="KW-0808">Transferase</keyword>
<reference evidence="7" key="2">
    <citation type="journal article" date="2022" name="Microbiol. Resour. Announc.">
        <title>Whole-Genome Sequence of Entomortierella parvispora E1425, a Mucoromycotan Fungus Associated with Burkholderiaceae-Related Endosymbiotic Bacteria.</title>
        <authorList>
            <person name="Herlambang A."/>
            <person name="Guo Y."/>
            <person name="Takashima Y."/>
            <person name="Narisawa K."/>
            <person name="Ohta H."/>
            <person name="Nishizawa T."/>
        </authorList>
    </citation>
    <scope>NUCLEOTIDE SEQUENCE</scope>
    <source>
        <strain evidence="7">E1425</strain>
    </source>
</reference>
<dbReference type="GO" id="GO:0004519">
    <property type="term" value="F:endonuclease activity"/>
    <property type="evidence" value="ECO:0007669"/>
    <property type="project" value="UniProtKB-KW"/>
</dbReference>
<feature type="compositionally biased region" description="Basic residues" evidence="5">
    <location>
        <begin position="228"/>
        <end position="239"/>
    </location>
</feature>
<evidence type="ECO:0000256" key="5">
    <source>
        <dbReference type="SAM" id="MobiDB-lite"/>
    </source>
</evidence>
<keyword evidence="4" id="KW-0378">Hydrolase</keyword>
<evidence type="ECO:0000256" key="4">
    <source>
        <dbReference type="ARBA" id="ARBA00022759"/>
    </source>
</evidence>
<evidence type="ECO:0000256" key="2">
    <source>
        <dbReference type="ARBA" id="ARBA00022695"/>
    </source>
</evidence>
<accession>A0A9P3LX50</accession>
<dbReference type="InterPro" id="IPR043128">
    <property type="entry name" value="Rev_trsase/Diguanyl_cyclase"/>
</dbReference>
<dbReference type="Gene3D" id="3.10.10.10">
    <property type="entry name" value="HIV Type 1 Reverse Transcriptase, subunit A, domain 1"/>
    <property type="match status" value="1"/>
</dbReference>
<feature type="region of interest" description="Disordered" evidence="5">
    <location>
        <begin position="264"/>
        <end position="287"/>
    </location>
</feature>
<proteinExistence type="predicted"/>
<keyword evidence="3" id="KW-0540">Nuclease</keyword>
<comment type="caution">
    <text evidence="7">The sequence shown here is derived from an EMBL/GenBank/DDBJ whole genome shotgun (WGS) entry which is preliminary data.</text>
</comment>
<feature type="compositionally biased region" description="Basic and acidic residues" evidence="5">
    <location>
        <begin position="202"/>
        <end position="227"/>
    </location>
</feature>
<dbReference type="PROSITE" id="PS50878">
    <property type="entry name" value="RT_POL"/>
    <property type="match status" value="1"/>
</dbReference>
<dbReference type="PANTHER" id="PTHR37984">
    <property type="entry name" value="PROTEIN CBG26694"/>
    <property type="match status" value="1"/>
</dbReference>
<evidence type="ECO:0000256" key="1">
    <source>
        <dbReference type="ARBA" id="ARBA00022679"/>
    </source>
</evidence>
<feature type="region of interest" description="Disordered" evidence="5">
    <location>
        <begin position="202"/>
        <end position="240"/>
    </location>
</feature>
<evidence type="ECO:0000313" key="8">
    <source>
        <dbReference type="Proteomes" id="UP000827284"/>
    </source>
</evidence>
<feature type="compositionally biased region" description="Polar residues" evidence="5">
    <location>
        <begin position="59"/>
        <end position="78"/>
    </location>
</feature>
<dbReference type="Pfam" id="PF08284">
    <property type="entry name" value="RVP_2"/>
    <property type="match status" value="1"/>
</dbReference>
<keyword evidence="2" id="KW-0548">Nucleotidyltransferase</keyword>
<feature type="region of interest" description="Disordered" evidence="5">
    <location>
        <begin position="47"/>
        <end position="91"/>
    </location>
</feature>